<evidence type="ECO:0000313" key="4">
    <source>
        <dbReference type="Proteomes" id="UP000236291"/>
    </source>
</evidence>
<comment type="caution">
    <text evidence="3">The sequence shown here is derived from an EMBL/GenBank/DDBJ whole genome shotgun (WGS) entry which is preliminary data.</text>
</comment>
<dbReference type="PANTHER" id="PTHR23077:SF117">
    <property type="entry name" value="AAA+ ATPASE DOMAIN-CONTAINING PROTEIN"/>
    <property type="match status" value="1"/>
</dbReference>
<dbReference type="Pfam" id="PF00004">
    <property type="entry name" value="AAA"/>
    <property type="match status" value="1"/>
</dbReference>
<dbReference type="InterPro" id="IPR027417">
    <property type="entry name" value="P-loop_NTPase"/>
</dbReference>
<organism evidence="3 4">
    <name type="scientific">Trifolium pratense</name>
    <name type="common">Red clover</name>
    <dbReference type="NCBI Taxonomy" id="57577"/>
    <lineage>
        <taxon>Eukaryota</taxon>
        <taxon>Viridiplantae</taxon>
        <taxon>Streptophyta</taxon>
        <taxon>Embryophyta</taxon>
        <taxon>Tracheophyta</taxon>
        <taxon>Spermatophyta</taxon>
        <taxon>Magnoliopsida</taxon>
        <taxon>eudicotyledons</taxon>
        <taxon>Gunneridae</taxon>
        <taxon>Pentapetalae</taxon>
        <taxon>rosids</taxon>
        <taxon>fabids</taxon>
        <taxon>Fabales</taxon>
        <taxon>Fabaceae</taxon>
        <taxon>Papilionoideae</taxon>
        <taxon>50 kb inversion clade</taxon>
        <taxon>NPAAA clade</taxon>
        <taxon>Hologalegina</taxon>
        <taxon>IRL clade</taxon>
        <taxon>Trifolieae</taxon>
        <taxon>Trifolium</taxon>
    </lineage>
</organism>
<protein>
    <submittedName>
        <fullName evidence="3">Cell division control protein 48 b-like</fullName>
    </submittedName>
</protein>
<dbReference type="Proteomes" id="UP000236291">
    <property type="component" value="Unassembled WGS sequence"/>
</dbReference>
<proteinExistence type="predicted"/>
<dbReference type="SUPFAM" id="SSF52540">
    <property type="entry name" value="P-loop containing nucleoside triphosphate hydrolases"/>
    <property type="match status" value="1"/>
</dbReference>
<sequence length="96" mass="10746">MLNTFTWVRTWDLAIVCRSLVRAVVEECGANLTIISPDTVYSTNAGESERTLREAFSEASSHTALGKSSVIFIDEIDTLCPPRNSKYVTIHEFYAE</sequence>
<dbReference type="STRING" id="57577.A0A2K3K4A0"/>
<reference evidence="3 4" key="2">
    <citation type="journal article" date="2017" name="Front. Plant Sci.">
        <title>Gene Classification and Mining of Molecular Markers Useful in Red Clover (Trifolium pratense) Breeding.</title>
        <authorList>
            <person name="Istvanek J."/>
            <person name="Dluhosova J."/>
            <person name="Dluhos P."/>
            <person name="Patkova L."/>
            <person name="Nedelnik J."/>
            <person name="Repkova J."/>
        </authorList>
    </citation>
    <scope>NUCLEOTIDE SEQUENCE [LARGE SCALE GENOMIC DNA]</scope>
    <source>
        <strain evidence="4">cv. Tatra</strain>
        <tissue evidence="3">Young leaves</tissue>
    </source>
</reference>
<evidence type="ECO:0000256" key="1">
    <source>
        <dbReference type="SAM" id="SignalP"/>
    </source>
</evidence>
<feature type="domain" description="ATPase AAA-type core" evidence="2">
    <location>
        <begin position="19"/>
        <end position="85"/>
    </location>
</feature>
<gene>
    <name evidence="3" type="ORF">L195_g052280</name>
</gene>
<dbReference type="GO" id="GO:0005524">
    <property type="term" value="F:ATP binding"/>
    <property type="evidence" value="ECO:0007669"/>
    <property type="project" value="InterPro"/>
</dbReference>
<dbReference type="PANTHER" id="PTHR23077">
    <property type="entry name" value="AAA-FAMILY ATPASE"/>
    <property type="match status" value="1"/>
</dbReference>
<feature type="chain" id="PRO_5014355598" evidence="1">
    <location>
        <begin position="24"/>
        <end position="96"/>
    </location>
</feature>
<keyword evidence="3" id="KW-0131">Cell cycle</keyword>
<keyword evidence="3" id="KW-0132">Cell division</keyword>
<dbReference type="InterPro" id="IPR050168">
    <property type="entry name" value="AAA_ATPase_domain"/>
</dbReference>
<name>A0A2K3K4A0_TRIPR</name>
<reference evidence="3 4" key="1">
    <citation type="journal article" date="2014" name="Am. J. Bot.">
        <title>Genome assembly and annotation for red clover (Trifolium pratense; Fabaceae).</title>
        <authorList>
            <person name="Istvanek J."/>
            <person name="Jaros M."/>
            <person name="Krenek A."/>
            <person name="Repkova J."/>
        </authorList>
    </citation>
    <scope>NUCLEOTIDE SEQUENCE [LARGE SCALE GENOMIC DNA]</scope>
    <source>
        <strain evidence="4">cv. Tatra</strain>
        <tissue evidence="3">Young leaves</tissue>
    </source>
</reference>
<dbReference type="InterPro" id="IPR003959">
    <property type="entry name" value="ATPase_AAA_core"/>
</dbReference>
<dbReference type="Gene3D" id="3.40.50.300">
    <property type="entry name" value="P-loop containing nucleotide triphosphate hydrolases"/>
    <property type="match status" value="1"/>
</dbReference>
<keyword evidence="1" id="KW-0732">Signal</keyword>
<dbReference type="GO" id="GO:0051301">
    <property type="term" value="P:cell division"/>
    <property type="evidence" value="ECO:0007669"/>
    <property type="project" value="UniProtKB-KW"/>
</dbReference>
<dbReference type="GO" id="GO:0016887">
    <property type="term" value="F:ATP hydrolysis activity"/>
    <property type="evidence" value="ECO:0007669"/>
    <property type="project" value="InterPro"/>
</dbReference>
<feature type="signal peptide" evidence="1">
    <location>
        <begin position="1"/>
        <end position="23"/>
    </location>
</feature>
<dbReference type="EMBL" id="ASHM01084422">
    <property type="protein sequence ID" value="PNX61100.1"/>
    <property type="molecule type" value="Genomic_DNA"/>
</dbReference>
<evidence type="ECO:0000313" key="3">
    <source>
        <dbReference type="EMBL" id="PNX61100.1"/>
    </source>
</evidence>
<accession>A0A2K3K4A0</accession>
<dbReference type="AlphaFoldDB" id="A0A2K3K4A0"/>
<evidence type="ECO:0000259" key="2">
    <source>
        <dbReference type="Pfam" id="PF00004"/>
    </source>
</evidence>